<feature type="domain" description="Glycosyltransferase 2-like" evidence="1">
    <location>
        <begin position="300"/>
        <end position="463"/>
    </location>
</feature>
<evidence type="ECO:0000259" key="1">
    <source>
        <dbReference type="Pfam" id="PF00535"/>
    </source>
</evidence>
<dbReference type="Pfam" id="PF03407">
    <property type="entry name" value="Nucleotid_trans"/>
    <property type="match status" value="1"/>
</dbReference>
<dbReference type="InterPro" id="IPR052636">
    <property type="entry name" value="UDP-D-xylose:L-fucose_XylT"/>
</dbReference>
<sequence>MTGAVHPTDFRPVVALFCTRGMEDFLSNAIKGILQTGVEASQIHVGCPLNAQRSVKSVARSHSSDIQVISSQELSGNAGGMTEYSRFGSRPFTDISWRKILFLRQLIGIHPRVVYADLDVSWMRNPLPYLIQVAMVYPIAIQTEGLPRFPPALCLGFVSLAKTETAFAFLDALIALRSTQLGGGASLDDQAACQQLIEDDVTWLRDMYFLPEALFLNGLGYRNLQNAGECPCPMEGELLPFVFHANWTVGIDNKRKLLAATGTWLAGETPPADQSTTTGESLPDAARDAAAHMESSPLFTVIFPVFDVRGDVAERVRHWIERQDLDGKLYRVVVVADTDADLDEASLQRGLRSQDAILRVPGTGREADHWNAGAREAKTPWLLFVEAHGVPQRDSLSALAAWISANPDGEACNFRIENINGHLVAGLMRRWFADIQSGWAARSTWPRLHRTAFAIRRDVFEEIGPFEAEYGQFAPPLLSARMDQSGHVISAIPTSVIMHDDAREMSAHHDDTANYVRGEMAARTANDPAFFERYFGPSPGQGPDMIVSARQARSMIAGLVVAALHRPREAFQLLKQTCALWPAASMGLRGRARLLAMRTRADETVVMRLPVTDGIRWTRFLAAHSRLIRTEQMYWIARNPLPSLQTRVGKRRWPIATIGQHAIVGLHALEHPGEEGFRWTQPVFLLRLALVAGKGVLALETRNVRPGINVSDIVVVAGGRMLSPQDIALDEAGNLKIVIKAPTPPPGEIDIVVIVQELAEPPADNAHGRRLGLPLFSVGFECAGPGNKSGV</sequence>
<dbReference type="Gene3D" id="3.90.550.10">
    <property type="entry name" value="Spore Coat Polysaccharide Biosynthesis Protein SpsA, Chain A"/>
    <property type="match status" value="1"/>
</dbReference>
<protein>
    <submittedName>
        <fullName evidence="3">Glycosyltransferase</fullName>
        <ecNumber evidence="3">2.4.-.-</ecNumber>
    </submittedName>
</protein>
<keyword evidence="3" id="KW-0808">Transferase</keyword>
<reference evidence="3" key="1">
    <citation type="submission" date="2021-06" db="EMBL/GenBank/DDBJ databases">
        <title>Bradyrhizobium sp. S2-11-2 Genome sequencing.</title>
        <authorList>
            <person name="Jin L."/>
        </authorList>
    </citation>
    <scope>NUCLEOTIDE SEQUENCE</scope>
    <source>
        <strain evidence="3">S2-11-2</strain>
    </source>
</reference>
<feature type="domain" description="Nucleotide-diphospho-sugar transferase" evidence="2">
    <location>
        <begin position="85"/>
        <end position="258"/>
    </location>
</feature>
<dbReference type="GO" id="GO:0016757">
    <property type="term" value="F:glycosyltransferase activity"/>
    <property type="evidence" value="ECO:0007669"/>
    <property type="project" value="UniProtKB-KW"/>
</dbReference>
<dbReference type="PANTHER" id="PTHR47032">
    <property type="entry name" value="UDP-D-XYLOSE:L-FUCOSE ALPHA-1,3-D-XYLOSYLTRANSFERASE-RELATED"/>
    <property type="match status" value="1"/>
</dbReference>
<dbReference type="EMBL" id="CP076135">
    <property type="protein sequence ID" value="QWG17091.1"/>
    <property type="molecule type" value="Genomic_DNA"/>
</dbReference>
<dbReference type="AlphaFoldDB" id="A0A975NM79"/>
<dbReference type="RefSeq" id="WP_215612747.1">
    <property type="nucleotide sequence ID" value="NZ_CP076135.1"/>
</dbReference>
<dbReference type="InterPro" id="IPR029044">
    <property type="entry name" value="Nucleotide-diphossugar_trans"/>
</dbReference>
<name>A0A975NM79_9BRAD</name>
<accession>A0A975NM79</accession>
<dbReference type="InterPro" id="IPR005069">
    <property type="entry name" value="Nucl-diP-sugar_transferase"/>
</dbReference>
<dbReference type="InterPro" id="IPR001173">
    <property type="entry name" value="Glyco_trans_2-like"/>
</dbReference>
<keyword evidence="3" id="KW-0328">Glycosyltransferase</keyword>
<organism evidence="3 4">
    <name type="scientific">Bradyrhizobium sediminis</name>
    <dbReference type="NCBI Taxonomy" id="2840469"/>
    <lineage>
        <taxon>Bacteria</taxon>
        <taxon>Pseudomonadati</taxon>
        <taxon>Pseudomonadota</taxon>
        <taxon>Alphaproteobacteria</taxon>
        <taxon>Hyphomicrobiales</taxon>
        <taxon>Nitrobacteraceae</taxon>
        <taxon>Bradyrhizobium</taxon>
    </lineage>
</organism>
<dbReference type="Pfam" id="PF00535">
    <property type="entry name" value="Glycos_transf_2"/>
    <property type="match status" value="1"/>
</dbReference>
<gene>
    <name evidence="3" type="ORF">KMZ68_19190</name>
</gene>
<dbReference type="SUPFAM" id="SSF53448">
    <property type="entry name" value="Nucleotide-diphospho-sugar transferases"/>
    <property type="match status" value="1"/>
</dbReference>
<proteinExistence type="predicted"/>
<dbReference type="KEGG" id="bsei:KMZ68_19190"/>
<evidence type="ECO:0000313" key="4">
    <source>
        <dbReference type="Proteomes" id="UP000680805"/>
    </source>
</evidence>
<dbReference type="EC" id="2.4.-.-" evidence="3"/>
<dbReference type="Proteomes" id="UP000680805">
    <property type="component" value="Chromosome"/>
</dbReference>
<evidence type="ECO:0000313" key="3">
    <source>
        <dbReference type="EMBL" id="QWG17091.1"/>
    </source>
</evidence>
<dbReference type="PANTHER" id="PTHR47032:SF1">
    <property type="entry name" value="UDP-D-XYLOSE:L-FUCOSE ALPHA-1,3-D-XYLOSYLTRANSFERASE-RELATED"/>
    <property type="match status" value="1"/>
</dbReference>
<evidence type="ECO:0000259" key="2">
    <source>
        <dbReference type="Pfam" id="PF03407"/>
    </source>
</evidence>